<keyword evidence="1" id="KW-0732">Signal</keyword>
<evidence type="ECO:0000313" key="2">
    <source>
        <dbReference type="Proteomes" id="UP000095281"/>
    </source>
</evidence>
<dbReference type="AlphaFoldDB" id="A0A1I8AZY1"/>
<proteinExistence type="predicted"/>
<feature type="chain" id="PRO_5009315285" evidence="1">
    <location>
        <begin position="19"/>
        <end position="215"/>
    </location>
</feature>
<dbReference type="Proteomes" id="UP000095281">
    <property type="component" value="Unplaced"/>
</dbReference>
<evidence type="ECO:0000313" key="3">
    <source>
        <dbReference type="WBParaSite" id="MhA1_Contig1158.frz3.gene7"/>
    </source>
</evidence>
<accession>A0A1I8AZY1</accession>
<feature type="signal peptide" evidence="1">
    <location>
        <begin position="1"/>
        <end position="18"/>
    </location>
</feature>
<keyword evidence="2" id="KW-1185">Reference proteome</keyword>
<organism evidence="2 3">
    <name type="scientific">Meloidogyne hapla</name>
    <name type="common">Root-knot nematode worm</name>
    <dbReference type="NCBI Taxonomy" id="6305"/>
    <lineage>
        <taxon>Eukaryota</taxon>
        <taxon>Metazoa</taxon>
        <taxon>Ecdysozoa</taxon>
        <taxon>Nematoda</taxon>
        <taxon>Chromadorea</taxon>
        <taxon>Rhabditida</taxon>
        <taxon>Tylenchina</taxon>
        <taxon>Tylenchomorpha</taxon>
        <taxon>Tylenchoidea</taxon>
        <taxon>Meloidogynidae</taxon>
        <taxon>Meloidogyninae</taxon>
        <taxon>Meloidogyne</taxon>
    </lineage>
</organism>
<name>A0A1I8AZY1_MELHA</name>
<dbReference type="WBParaSite" id="MhA1_Contig1158.frz3.gene7">
    <property type="protein sequence ID" value="MhA1_Contig1158.frz3.gene7"/>
    <property type="gene ID" value="MhA1_Contig1158.frz3.gene7"/>
</dbReference>
<evidence type="ECO:0000256" key="1">
    <source>
        <dbReference type="SAM" id="SignalP"/>
    </source>
</evidence>
<sequence>MQNILSIFLISNLILIKAPPMNEFILEYEYYSINDILMNHMLPNMIAELRQQLFDNAYKAIDYARGKYQEANRQANPNNPLNLRQMINDGNIILGKYDFILYHPNQNNQVRNFTVNQPHSNEILQIGEYQQMNGGGVHHQFHQNIKIRRSGIIDIFYYIRCKHNNNRERFEYSEIHRIIKNNLTINFGQQITHRAIDGTIISILQARPQNYNINN</sequence>
<protein>
    <submittedName>
        <fullName evidence="3">Uncharacterized protein</fullName>
    </submittedName>
</protein>
<reference evidence="3" key="1">
    <citation type="submission" date="2016-11" db="UniProtKB">
        <authorList>
            <consortium name="WormBaseParasite"/>
        </authorList>
    </citation>
    <scope>IDENTIFICATION</scope>
</reference>